<keyword evidence="2" id="KW-0472">Membrane</keyword>
<feature type="compositionally biased region" description="Basic and acidic residues" evidence="1">
    <location>
        <begin position="413"/>
        <end position="423"/>
    </location>
</feature>
<keyword evidence="2" id="KW-0812">Transmembrane</keyword>
<keyword evidence="5" id="KW-1185">Reference proteome</keyword>
<feature type="region of interest" description="Disordered" evidence="1">
    <location>
        <begin position="441"/>
        <end position="463"/>
    </location>
</feature>
<keyword evidence="2" id="KW-1133">Transmembrane helix</keyword>
<evidence type="ECO:0000313" key="4">
    <source>
        <dbReference type="EMBL" id="KAF6036672.1"/>
    </source>
</evidence>
<feature type="signal peptide" evidence="3">
    <location>
        <begin position="1"/>
        <end position="20"/>
    </location>
</feature>
<comment type="caution">
    <text evidence="4">The sequence shown here is derived from an EMBL/GenBank/DDBJ whole genome shotgun (WGS) entry which is preliminary data.</text>
</comment>
<feature type="compositionally biased region" description="Polar residues" evidence="1">
    <location>
        <begin position="452"/>
        <end position="463"/>
    </location>
</feature>
<evidence type="ECO:0000313" key="5">
    <source>
        <dbReference type="Proteomes" id="UP000593567"/>
    </source>
</evidence>
<evidence type="ECO:0000256" key="3">
    <source>
        <dbReference type="SAM" id="SignalP"/>
    </source>
</evidence>
<feature type="chain" id="PRO_5029603073" evidence="3">
    <location>
        <begin position="21"/>
        <end position="463"/>
    </location>
</feature>
<feature type="transmembrane region" description="Helical" evidence="2">
    <location>
        <begin position="196"/>
        <end position="219"/>
    </location>
</feature>
<reference evidence="4" key="1">
    <citation type="submission" date="2020-06" db="EMBL/GenBank/DDBJ databases">
        <title>Draft genome of Bugula neritina, a colonial animal packing powerful symbionts and potential medicines.</title>
        <authorList>
            <person name="Rayko M."/>
        </authorList>
    </citation>
    <scope>NUCLEOTIDE SEQUENCE [LARGE SCALE GENOMIC DNA]</scope>
    <source>
        <strain evidence="4">Kwan_BN1</strain>
    </source>
</reference>
<sequence>MNLFTLKITLALLVYYQTEAYVSETIDLHGCQGRRLPMEECSDPASKMKVESVTIYATANSTKISSNNCFSIQDCPRTIHAADDVGITDSFQHLYMWIVHKCEGKRHCDPGGQLPHWWYLTSDFKDHNSNMCPKTGIKYFAAVHAHISCVVNEDVFTKPPPPETTPNTTPTTPPTTVPFAAFIPIYQPGLIGREKIYLGVAIGLALAILILILVTLYCCERYRSNMKLSLLLRKLGAPQAEDGGYLDDLENYGKPDGSWDNYNPDCIAEYSGVKPDEFVTLDRASVVCHNQYILGHNTLRSTNSCSTINRAGYEQSLWRLNGQTNSGYREYRNSLNTATPGVVPLSYESAENIEMEKRMAAALGPPRNIQTEERYYRQNEDEKLYSSDGTAESDGSRSRIVVGEDYSNSSGSRIEDDSSDREEYCDTRELHIIAEERFEEEVAEKEVAGQSDLYTLQTERSAL</sequence>
<evidence type="ECO:0000256" key="1">
    <source>
        <dbReference type="SAM" id="MobiDB-lite"/>
    </source>
</evidence>
<organism evidence="4 5">
    <name type="scientific">Bugula neritina</name>
    <name type="common">Brown bryozoan</name>
    <name type="synonym">Sertularia neritina</name>
    <dbReference type="NCBI Taxonomy" id="10212"/>
    <lineage>
        <taxon>Eukaryota</taxon>
        <taxon>Metazoa</taxon>
        <taxon>Spiralia</taxon>
        <taxon>Lophotrochozoa</taxon>
        <taxon>Bryozoa</taxon>
        <taxon>Gymnolaemata</taxon>
        <taxon>Cheilostomatida</taxon>
        <taxon>Flustrina</taxon>
        <taxon>Buguloidea</taxon>
        <taxon>Bugulidae</taxon>
        <taxon>Bugula</taxon>
    </lineage>
</organism>
<proteinExistence type="predicted"/>
<dbReference type="AlphaFoldDB" id="A0A7J7KDD7"/>
<dbReference type="EMBL" id="VXIV02000690">
    <property type="protein sequence ID" value="KAF6036672.1"/>
    <property type="molecule type" value="Genomic_DNA"/>
</dbReference>
<accession>A0A7J7KDD7</accession>
<gene>
    <name evidence="4" type="ORF">EB796_005017</name>
</gene>
<name>A0A7J7KDD7_BUGNE</name>
<dbReference type="Proteomes" id="UP000593567">
    <property type="component" value="Unassembled WGS sequence"/>
</dbReference>
<keyword evidence="3" id="KW-0732">Signal</keyword>
<evidence type="ECO:0000256" key="2">
    <source>
        <dbReference type="SAM" id="Phobius"/>
    </source>
</evidence>
<protein>
    <submittedName>
        <fullName evidence="4">Uncharacterized protein</fullName>
    </submittedName>
</protein>
<feature type="region of interest" description="Disordered" evidence="1">
    <location>
        <begin position="380"/>
        <end position="423"/>
    </location>
</feature>